<evidence type="ECO:0000313" key="8">
    <source>
        <dbReference type="Proteomes" id="UP001206572"/>
    </source>
</evidence>
<comment type="pathway">
    <text evidence="1 5">Carbohydrate metabolism; hexose metabolism.</text>
</comment>
<dbReference type="PANTHER" id="PTHR10091">
    <property type="entry name" value="ALDOSE-1-EPIMERASE"/>
    <property type="match status" value="1"/>
</dbReference>
<gene>
    <name evidence="7" type="ORF">NX780_17030</name>
</gene>
<dbReference type="InterPro" id="IPR014718">
    <property type="entry name" value="GH-type_carb-bd"/>
</dbReference>
<dbReference type="InterPro" id="IPR008183">
    <property type="entry name" value="Aldose_1/G6P_1-epimerase"/>
</dbReference>
<keyword evidence="8" id="KW-1185">Reference proteome</keyword>
<dbReference type="PIRSF" id="PIRSF005096">
    <property type="entry name" value="GALM"/>
    <property type="match status" value="1"/>
</dbReference>
<dbReference type="InterPro" id="IPR011013">
    <property type="entry name" value="Gal_mutarotase_sf_dom"/>
</dbReference>
<proteinExistence type="inferred from homology"/>
<keyword evidence="4 5" id="KW-0119">Carbohydrate metabolism</keyword>
<dbReference type="RefSeq" id="WP_258829073.1">
    <property type="nucleotide sequence ID" value="NZ_JANUHA010000012.1"/>
</dbReference>
<evidence type="ECO:0000256" key="1">
    <source>
        <dbReference type="ARBA" id="ARBA00005028"/>
    </source>
</evidence>
<protein>
    <recommendedName>
        <fullName evidence="5">Aldose 1-epimerase</fullName>
        <ecNumber evidence="5">5.1.3.3</ecNumber>
    </recommendedName>
</protein>
<dbReference type="CDD" id="cd09019">
    <property type="entry name" value="galactose_mutarotase_like"/>
    <property type="match status" value="1"/>
</dbReference>
<organism evidence="7 8">
    <name type="scientific">Massilia agri</name>
    <dbReference type="NCBI Taxonomy" id="1886785"/>
    <lineage>
        <taxon>Bacteria</taxon>
        <taxon>Pseudomonadati</taxon>
        <taxon>Pseudomonadota</taxon>
        <taxon>Betaproteobacteria</taxon>
        <taxon>Burkholderiales</taxon>
        <taxon>Oxalobacteraceae</taxon>
        <taxon>Telluria group</taxon>
        <taxon>Massilia</taxon>
    </lineage>
</organism>
<reference evidence="7 8" key="1">
    <citation type="submission" date="2022-08" db="EMBL/GenBank/DDBJ databases">
        <title>Reclassification of Massilia species as members of the genera Telluria, Duganella, Pseudoduganella, Mokoshia gen. nov. and Zemynaea gen. nov. using orthogonal and non-orthogonal genome-based approaches.</title>
        <authorList>
            <person name="Bowman J.P."/>
        </authorList>
    </citation>
    <scope>NUCLEOTIDE SEQUENCE [LARGE SCALE GENOMIC DNA]</scope>
    <source>
        <strain evidence="7 8">JCM 31661</strain>
    </source>
</reference>
<dbReference type="Proteomes" id="UP001206572">
    <property type="component" value="Unassembled WGS sequence"/>
</dbReference>
<evidence type="ECO:0000256" key="3">
    <source>
        <dbReference type="ARBA" id="ARBA00023235"/>
    </source>
</evidence>
<evidence type="ECO:0000256" key="2">
    <source>
        <dbReference type="ARBA" id="ARBA00006206"/>
    </source>
</evidence>
<evidence type="ECO:0000256" key="4">
    <source>
        <dbReference type="ARBA" id="ARBA00023277"/>
    </source>
</evidence>
<dbReference type="PANTHER" id="PTHR10091:SF0">
    <property type="entry name" value="GALACTOSE MUTAROTASE"/>
    <property type="match status" value="1"/>
</dbReference>
<dbReference type="InterPro" id="IPR047215">
    <property type="entry name" value="Galactose_mutarotase-like"/>
</dbReference>
<dbReference type="SUPFAM" id="SSF74650">
    <property type="entry name" value="Galactose mutarotase-like"/>
    <property type="match status" value="1"/>
</dbReference>
<accession>A0ABT2APF1</accession>
<keyword evidence="6" id="KW-0732">Signal</keyword>
<comment type="similarity">
    <text evidence="2 5">Belongs to the aldose epimerase family.</text>
</comment>
<evidence type="ECO:0000256" key="5">
    <source>
        <dbReference type="PIRNR" id="PIRNR005096"/>
    </source>
</evidence>
<dbReference type="InterPro" id="IPR015443">
    <property type="entry name" value="Aldose_1-epimerase"/>
</dbReference>
<sequence length="370" mass="39560">MRKFSRPIKAMLGLLAVAGAEASACSIQSRPFGMLSSGEQVRAYTVSNNRIEVTVLDYGGILHEIKAPDREGRMENVVRNLATLSDYERNTSFSRIIGRFAGRIGNGGFTLDGSRYELAARPDGVISHGGPGGFGSRLWTGRPAACGVDLALTSKDGENGFPGNLQVEAAFRLDGADLHIDYRATTDKPTVANLTHHAFFNLSGAPDVYDHELKVNAGRWLVTDSRRVPTGEIPVVTDILDLRGGRKVGAVVNALEPAIKASNGLDHTFVLEERHAATLRDAVSGRVLEVFTSEPGIVVFSANSWNGSLRDAAGQPLLKGGGLALETQHFPNSPNISHFPTTVVRPGTPLHTVTIFRFGLDAGKDGLQGP</sequence>
<feature type="signal peptide" evidence="6">
    <location>
        <begin position="1"/>
        <end position="22"/>
    </location>
</feature>
<dbReference type="EC" id="5.1.3.3" evidence="5"/>
<keyword evidence="3 5" id="KW-0413">Isomerase</keyword>
<feature type="chain" id="PRO_5046310586" description="Aldose 1-epimerase" evidence="6">
    <location>
        <begin position="23"/>
        <end position="370"/>
    </location>
</feature>
<dbReference type="Gene3D" id="2.70.98.10">
    <property type="match status" value="1"/>
</dbReference>
<name>A0ABT2APF1_9BURK</name>
<dbReference type="Pfam" id="PF01263">
    <property type="entry name" value="Aldose_epim"/>
    <property type="match status" value="1"/>
</dbReference>
<comment type="caution">
    <text evidence="7">The sequence shown here is derived from an EMBL/GenBank/DDBJ whole genome shotgun (WGS) entry which is preliminary data.</text>
</comment>
<evidence type="ECO:0000313" key="7">
    <source>
        <dbReference type="EMBL" id="MCS0598055.1"/>
    </source>
</evidence>
<evidence type="ECO:0000256" key="6">
    <source>
        <dbReference type="SAM" id="SignalP"/>
    </source>
</evidence>
<comment type="catalytic activity">
    <reaction evidence="5">
        <text>alpha-D-glucose = beta-D-glucose</text>
        <dbReference type="Rhea" id="RHEA:10264"/>
        <dbReference type="ChEBI" id="CHEBI:15903"/>
        <dbReference type="ChEBI" id="CHEBI:17925"/>
        <dbReference type="EC" id="5.1.3.3"/>
    </reaction>
</comment>
<dbReference type="EMBL" id="JANUHA010000012">
    <property type="protein sequence ID" value="MCS0598055.1"/>
    <property type="molecule type" value="Genomic_DNA"/>
</dbReference>